<gene>
    <name evidence="6" type="ORF">RB653_001674</name>
</gene>
<dbReference type="InterPro" id="IPR052014">
    <property type="entry name" value="Dictyostelium_Tiger"/>
</dbReference>
<accession>A0AAN7U4G5</accession>
<proteinExistence type="predicted"/>
<evidence type="ECO:0000313" key="7">
    <source>
        <dbReference type="Proteomes" id="UP001344447"/>
    </source>
</evidence>
<sequence>MKFLIINIIILKIIFSSPINITTADQGYIEKFTFFEGRLSTFEYSFNCNVYIDVRMCTFIPDYMFKYQLFENVITSITDNSSSLFFPEPLIWPPLKPPTKGGKVYSNATYFF</sequence>
<dbReference type="EMBL" id="JAVFKY010000002">
    <property type="protein sequence ID" value="KAK5581637.1"/>
    <property type="molecule type" value="Genomic_DNA"/>
</dbReference>
<reference evidence="6 7" key="1">
    <citation type="submission" date="2023-11" db="EMBL/GenBank/DDBJ databases">
        <title>Dfirmibasis_genome.</title>
        <authorList>
            <person name="Edelbroek B."/>
            <person name="Kjellin J."/>
            <person name="Jerlstrom-Hultqvist J."/>
            <person name="Soderbom F."/>
        </authorList>
    </citation>
    <scope>NUCLEOTIDE SEQUENCE [LARGE SCALE GENOMIC DNA]</scope>
    <source>
        <strain evidence="6 7">TNS-C-14</strain>
    </source>
</reference>
<feature type="signal peptide" evidence="5">
    <location>
        <begin position="1"/>
        <end position="24"/>
    </location>
</feature>
<name>A0AAN7U4G5_9MYCE</name>
<dbReference type="GO" id="GO:0016020">
    <property type="term" value="C:membrane"/>
    <property type="evidence" value="ECO:0007669"/>
    <property type="project" value="UniProtKB-SubCell"/>
</dbReference>
<organism evidence="6 7">
    <name type="scientific">Dictyostelium firmibasis</name>
    <dbReference type="NCBI Taxonomy" id="79012"/>
    <lineage>
        <taxon>Eukaryota</taxon>
        <taxon>Amoebozoa</taxon>
        <taxon>Evosea</taxon>
        <taxon>Eumycetozoa</taxon>
        <taxon>Dictyostelia</taxon>
        <taxon>Dictyosteliales</taxon>
        <taxon>Dictyosteliaceae</taxon>
        <taxon>Dictyostelium</taxon>
    </lineage>
</organism>
<comment type="subcellular location">
    <subcellularLocation>
        <location evidence="1">Membrane</location>
    </subcellularLocation>
</comment>
<feature type="chain" id="PRO_5042880110" evidence="5">
    <location>
        <begin position="25"/>
        <end position="112"/>
    </location>
</feature>
<evidence type="ECO:0000256" key="3">
    <source>
        <dbReference type="ARBA" id="ARBA00023136"/>
    </source>
</evidence>
<dbReference type="PANTHER" id="PTHR31341">
    <property type="entry name" value="IPT/TIG DOMAIN-CONTAINING PROTEIN-RELATED-RELATED"/>
    <property type="match status" value="1"/>
</dbReference>
<dbReference type="PANTHER" id="PTHR31341:SF4">
    <property type="entry name" value="IPT_TIG DOMAIN-CONTAINING PROTEIN-RELATED"/>
    <property type="match status" value="1"/>
</dbReference>
<keyword evidence="4" id="KW-0325">Glycoprotein</keyword>
<evidence type="ECO:0000313" key="6">
    <source>
        <dbReference type="EMBL" id="KAK5581637.1"/>
    </source>
</evidence>
<evidence type="ECO:0000256" key="4">
    <source>
        <dbReference type="ARBA" id="ARBA00023180"/>
    </source>
</evidence>
<comment type="caution">
    <text evidence="6">The sequence shown here is derived from an EMBL/GenBank/DDBJ whole genome shotgun (WGS) entry which is preliminary data.</text>
</comment>
<dbReference type="AlphaFoldDB" id="A0AAN7U4G5"/>
<evidence type="ECO:0000256" key="2">
    <source>
        <dbReference type="ARBA" id="ARBA00022729"/>
    </source>
</evidence>
<dbReference type="Proteomes" id="UP001344447">
    <property type="component" value="Unassembled WGS sequence"/>
</dbReference>
<keyword evidence="2 5" id="KW-0732">Signal</keyword>
<keyword evidence="3" id="KW-0472">Membrane</keyword>
<evidence type="ECO:0000256" key="1">
    <source>
        <dbReference type="ARBA" id="ARBA00004370"/>
    </source>
</evidence>
<keyword evidence="7" id="KW-1185">Reference proteome</keyword>
<protein>
    <submittedName>
        <fullName evidence="6">Uncharacterized protein</fullName>
    </submittedName>
</protein>
<evidence type="ECO:0000256" key="5">
    <source>
        <dbReference type="SAM" id="SignalP"/>
    </source>
</evidence>